<keyword evidence="6" id="KW-0474">Menaquinone biosynthesis</keyword>
<reference evidence="10 11" key="1">
    <citation type="submission" date="2024-04" db="EMBL/GenBank/DDBJ databases">
        <title>Novel genus in family Flammeovirgaceae.</title>
        <authorList>
            <person name="Nguyen T.H."/>
            <person name="Vuong T.Q."/>
            <person name="Le H."/>
            <person name="Kim S.-G."/>
        </authorList>
    </citation>
    <scope>NUCLEOTIDE SEQUENCE [LARGE SCALE GENOMIC DNA]</scope>
    <source>
        <strain evidence="10 11">JCM 23209</strain>
    </source>
</reference>
<evidence type="ECO:0000259" key="7">
    <source>
        <dbReference type="Pfam" id="PF02775"/>
    </source>
</evidence>
<sequence length="569" mass="64675">MDYLQSIVDIAIISARLHVRKFVLSPGSRCAPLTLSIVRHPDLTTYVIPDERSAAYVALGMSQQTRETIGLVCTSGTAALNYAPAVAEAFYQQVPLLILTADRPPEWIDQQDGQAIRQQGIYGNHLKGSYQLPVSTEHKDAAWHVQRMLSEAIQLAQSYPQGPVQVNVPIREPFYPQPDERFHFDHKCKVIEEQKGECRLSETTWQELIEKIRQTPRVLLVPGQQLPSPALLESLNHLPFPIVSDIISNHHGLKNAVYHQDAFLISQEELKQSLQPDLLITYGNSVISKNLKLFLRKYQAKEHWHIQEAGAVADTYQSLTKVIRTSPEYFMAGLAGRLEEERQYKAYREQWLKTDREVAETHKRLAQEHTFHELAVVQQLLEALDGPVHLHLANSMVVRYANFVNLRGKEHVKVFANRGTSGIDGSSSTAVGHALANPGVTNILVTGDMAFFYDRNAFWHQYPLPNVKVFLMNNQGGVIFRMIDGPARQPELEEYFETKQTLEARHLAEEHEFTYYQAGNQLEFQKQLQEFLQNQTAPSIFEVKTDKIKSKEAFVSYKKHIASMGETEA</sequence>
<dbReference type="EMBL" id="JBDKWZ010000010">
    <property type="protein sequence ID" value="MEN7549804.1"/>
    <property type="molecule type" value="Genomic_DNA"/>
</dbReference>
<dbReference type="Gene3D" id="3.40.50.970">
    <property type="match status" value="2"/>
</dbReference>
<name>A0AAW9S9Z7_9BACT</name>
<comment type="similarity">
    <text evidence="6">Belongs to the TPP enzyme family. MenD subfamily.</text>
</comment>
<keyword evidence="5 6" id="KW-0464">Manganese</keyword>
<comment type="cofactor">
    <cofactor evidence="6">
        <name>thiamine diphosphate</name>
        <dbReference type="ChEBI" id="CHEBI:58937"/>
    </cofactor>
    <text evidence="6">Binds 1 thiamine pyrophosphate per subunit.</text>
</comment>
<comment type="pathway">
    <text evidence="6">Quinol/quinone metabolism; 1,4-dihydroxy-2-naphthoate biosynthesis; 1,4-dihydroxy-2-naphthoate from chorismate: step 2/7.</text>
</comment>
<gene>
    <name evidence="6 10" type="primary">menD</name>
    <name evidence="10" type="ORF">AAG747_17905</name>
</gene>
<dbReference type="GO" id="GO:0009234">
    <property type="term" value="P:menaquinone biosynthetic process"/>
    <property type="evidence" value="ECO:0007669"/>
    <property type="project" value="UniProtKB-UniRule"/>
</dbReference>
<dbReference type="Pfam" id="PF02776">
    <property type="entry name" value="TPP_enzyme_N"/>
    <property type="match status" value="1"/>
</dbReference>
<feature type="domain" description="Thiamine pyrophosphate enzyme N-terminal TPP-binding" evidence="8">
    <location>
        <begin position="16"/>
        <end position="115"/>
    </location>
</feature>
<dbReference type="GO" id="GO:0070204">
    <property type="term" value="F:2-succinyl-5-enolpyruvyl-6-hydroxy-3-cyclohexene-1-carboxylic-acid synthase activity"/>
    <property type="evidence" value="ECO:0007669"/>
    <property type="project" value="UniProtKB-UniRule"/>
</dbReference>
<dbReference type="CDD" id="cd02009">
    <property type="entry name" value="TPP_SHCHC_synthase"/>
    <property type="match status" value="1"/>
</dbReference>
<evidence type="ECO:0000259" key="8">
    <source>
        <dbReference type="Pfam" id="PF02776"/>
    </source>
</evidence>
<dbReference type="Proteomes" id="UP001403385">
    <property type="component" value="Unassembled WGS sequence"/>
</dbReference>
<comment type="caution">
    <text evidence="10">The sequence shown here is derived from an EMBL/GenBank/DDBJ whole genome shotgun (WGS) entry which is preliminary data.</text>
</comment>
<dbReference type="SUPFAM" id="SSF52518">
    <property type="entry name" value="Thiamin diphosphate-binding fold (THDP-binding)"/>
    <property type="match status" value="2"/>
</dbReference>
<comment type="pathway">
    <text evidence="6">Quinol/quinone metabolism; menaquinone biosynthesis.</text>
</comment>
<dbReference type="NCBIfam" id="TIGR00173">
    <property type="entry name" value="menD"/>
    <property type="match status" value="1"/>
</dbReference>
<dbReference type="InterPro" id="IPR011766">
    <property type="entry name" value="TPP_enzyme_TPP-bd"/>
</dbReference>
<keyword evidence="11" id="KW-1185">Reference proteome</keyword>
<dbReference type="InterPro" id="IPR004433">
    <property type="entry name" value="MenaQ_synth_MenD"/>
</dbReference>
<dbReference type="InterPro" id="IPR012001">
    <property type="entry name" value="Thiamin_PyroP_enz_TPP-bd_dom"/>
</dbReference>
<dbReference type="InterPro" id="IPR029061">
    <property type="entry name" value="THDP-binding"/>
</dbReference>
<dbReference type="PANTHER" id="PTHR42916">
    <property type="entry name" value="2-SUCCINYL-5-ENOLPYRUVYL-6-HYDROXY-3-CYCLOHEXENE-1-CARBOXYLATE SYNTHASE"/>
    <property type="match status" value="1"/>
</dbReference>
<dbReference type="InterPro" id="IPR032264">
    <property type="entry name" value="MenD_middle"/>
</dbReference>
<evidence type="ECO:0000313" key="11">
    <source>
        <dbReference type="Proteomes" id="UP001403385"/>
    </source>
</evidence>
<dbReference type="GO" id="GO:0030145">
    <property type="term" value="F:manganese ion binding"/>
    <property type="evidence" value="ECO:0007669"/>
    <property type="project" value="UniProtKB-UniRule"/>
</dbReference>
<dbReference type="CDD" id="cd07037">
    <property type="entry name" value="TPP_PYR_MenD"/>
    <property type="match status" value="1"/>
</dbReference>
<keyword evidence="4 6" id="KW-0786">Thiamine pyrophosphate</keyword>
<dbReference type="Pfam" id="PF02775">
    <property type="entry name" value="TPP_enzyme_C"/>
    <property type="match status" value="1"/>
</dbReference>
<dbReference type="GO" id="GO:0000287">
    <property type="term" value="F:magnesium ion binding"/>
    <property type="evidence" value="ECO:0007669"/>
    <property type="project" value="UniProtKB-UniRule"/>
</dbReference>
<comment type="function">
    <text evidence="6">Catalyzes the thiamine diphosphate-dependent decarboxylation of 2-oxoglutarate and the subsequent addition of the resulting succinic semialdehyde-thiamine pyrophosphate anion to isochorismate to yield 2-succinyl-5-enolpyruvyl-6-hydroxy-3-cyclohexene-1-carboxylate (SEPHCHC).</text>
</comment>
<evidence type="ECO:0000256" key="4">
    <source>
        <dbReference type="ARBA" id="ARBA00023052"/>
    </source>
</evidence>
<dbReference type="AlphaFoldDB" id="A0AAW9S9Z7"/>
<evidence type="ECO:0000256" key="3">
    <source>
        <dbReference type="ARBA" id="ARBA00022842"/>
    </source>
</evidence>
<dbReference type="EC" id="2.2.1.9" evidence="6"/>
<comment type="catalytic activity">
    <reaction evidence="6">
        <text>isochorismate + 2-oxoglutarate + H(+) = 5-enolpyruvoyl-6-hydroxy-2-succinyl-cyclohex-3-ene-1-carboxylate + CO2</text>
        <dbReference type="Rhea" id="RHEA:25593"/>
        <dbReference type="ChEBI" id="CHEBI:15378"/>
        <dbReference type="ChEBI" id="CHEBI:16526"/>
        <dbReference type="ChEBI" id="CHEBI:16810"/>
        <dbReference type="ChEBI" id="CHEBI:29780"/>
        <dbReference type="ChEBI" id="CHEBI:58818"/>
        <dbReference type="EC" id="2.2.1.9"/>
    </reaction>
</comment>
<dbReference type="Gene3D" id="3.40.50.1220">
    <property type="entry name" value="TPP-binding domain"/>
    <property type="match status" value="1"/>
</dbReference>
<comment type="subunit">
    <text evidence="6">Homodimer.</text>
</comment>
<organism evidence="10 11">
    <name type="scientific">Rapidithrix thailandica</name>
    <dbReference type="NCBI Taxonomy" id="413964"/>
    <lineage>
        <taxon>Bacteria</taxon>
        <taxon>Pseudomonadati</taxon>
        <taxon>Bacteroidota</taxon>
        <taxon>Cytophagia</taxon>
        <taxon>Cytophagales</taxon>
        <taxon>Flammeovirgaceae</taxon>
        <taxon>Rapidithrix</taxon>
    </lineage>
</organism>
<evidence type="ECO:0000256" key="6">
    <source>
        <dbReference type="HAMAP-Rule" id="MF_01659"/>
    </source>
</evidence>
<keyword evidence="3 6" id="KW-0460">Magnesium</keyword>
<proteinExistence type="inferred from homology"/>
<feature type="domain" description="Thiamine pyrophosphate enzyme TPP-binding" evidence="7">
    <location>
        <begin position="417"/>
        <end position="543"/>
    </location>
</feature>
<feature type="domain" description="Menaquinone biosynthesis protein MenD middle" evidence="9">
    <location>
        <begin position="236"/>
        <end position="384"/>
    </location>
</feature>
<evidence type="ECO:0000256" key="1">
    <source>
        <dbReference type="ARBA" id="ARBA00022679"/>
    </source>
</evidence>
<dbReference type="RefSeq" id="WP_346822582.1">
    <property type="nucleotide sequence ID" value="NZ_JBDKWZ010000010.1"/>
</dbReference>
<dbReference type="PANTHER" id="PTHR42916:SF1">
    <property type="entry name" value="PROTEIN PHYLLO, CHLOROPLASTIC"/>
    <property type="match status" value="1"/>
</dbReference>
<evidence type="ECO:0000259" key="9">
    <source>
        <dbReference type="Pfam" id="PF16582"/>
    </source>
</evidence>
<dbReference type="HAMAP" id="MF_01659">
    <property type="entry name" value="MenD"/>
    <property type="match status" value="1"/>
</dbReference>
<keyword evidence="2 6" id="KW-0479">Metal-binding</keyword>
<evidence type="ECO:0000313" key="10">
    <source>
        <dbReference type="EMBL" id="MEN7549804.1"/>
    </source>
</evidence>
<evidence type="ECO:0000256" key="2">
    <source>
        <dbReference type="ARBA" id="ARBA00022723"/>
    </source>
</evidence>
<keyword evidence="1 6" id="KW-0808">Transferase</keyword>
<comment type="cofactor">
    <cofactor evidence="6">
        <name>Mg(2+)</name>
        <dbReference type="ChEBI" id="CHEBI:18420"/>
    </cofactor>
    <cofactor evidence="6">
        <name>Mn(2+)</name>
        <dbReference type="ChEBI" id="CHEBI:29035"/>
    </cofactor>
</comment>
<dbReference type="Pfam" id="PF16582">
    <property type="entry name" value="TPP_enzyme_M_2"/>
    <property type="match status" value="1"/>
</dbReference>
<dbReference type="GO" id="GO:0030976">
    <property type="term" value="F:thiamine pyrophosphate binding"/>
    <property type="evidence" value="ECO:0007669"/>
    <property type="project" value="UniProtKB-UniRule"/>
</dbReference>
<protein>
    <recommendedName>
        <fullName evidence="6">2-succinyl-5-enolpyruvyl-6-hydroxy-3-cyclohexene-1-carboxylate synthase</fullName>
        <shortName evidence="6">SEPHCHC synthase</shortName>
        <ecNumber evidence="6">2.2.1.9</ecNumber>
    </recommendedName>
    <alternativeName>
        <fullName evidence="6">Menaquinone biosynthesis protein MenD</fullName>
    </alternativeName>
</protein>
<accession>A0AAW9S9Z7</accession>
<evidence type="ECO:0000256" key="5">
    <source>
        <dbReference type="ARBA" id="ARBA00023211"/>
    </source>
</evidence>
<dbReference type="PIRSF" id="PIRSF004983">
    <property type="entry name" value="MenD"/>
    <property type="match status" value="1"/>
</dbReference>